<accession>A0AA36Y5S4</accession>
<keyword evidence="2" id="KW-0663">Pyridoxal phosphate</keyword>
<dbReference type="InterPro" id="IPR015422">
    <property type="entry name" value="PyrdxlP-dep_Trfase_small"/>
</dbReference>
<dbReference type="Gene3D" id="3.90.1150.10">
    <property type="entry name" value="Aspartate Aminotransferase, domain 1"/>
    <property type="match status" value="1"/>
</dbReference>
<dbReference type="RefSeq" id="WP_009532730.1">
    <property type="nucleotide sequence ID" value="NZ_CAUOLT010000008.1"/>
</dbReference>
<evidence type="ECO:0000313" key="5">
    <source>
        <dbReference type="Proteomes" id="UP000018466"/>
    </source>
</evidence>
<dbReference type="SUPFAM" id="SSF53383">
    <property type="entry name" value="PLP-dependent transferases"/>
    <property type="match status" value="1"/>
</dbReference>
<proteinExistence type="predicted"/>
<evidence type="ECO:0000313" key="4">
    <source>
        <dbReference type="EMBL" id="EHO17298.1"/>
    </source>
</evidence>
<comment type="cofactor">
    <cofactor evidence="1">
        <name>pyridoxal 5'-phosphate</name>
        <dbReference type="ChEBI" id="CHEBI:597326"/>
    </cofactor>
</comment>
<feature type="domain" description="Aminotransferase class I/classII large" evidence="3">
    <location>
        <begin position="22"/>
        <end position="357"/>
    </location>
</feature>
<dbReference type="Gene3D" id="3.40.640.10">
    <property type="entry name" value="Type I PLP-dependent aspartate aminotransferase-like (Major domain)"/>
    <property type="match status" value="1"/>
</dbReference>
<dbReference type="PANTHER" id="PTHR42885">
    <property type="entry name" value="HISTIDINOL-PHOSPHATE AMINOTRANSFERASE-RELATED"/>
    <property type="match status" value="1"/>
</dbReference>
<evidence type="ECO:0000259" key="3">
    <source>
        <dbReference type="Pfam" id="PF00155"/>
    </source>
</evidence>
<organism evidence="4 5">
    <name type="scientific">Stomatobaculum longum</name>
    <dbReference type="NCBI Taxonomy" id="796942"/>
    <lineage>
        <taxon>Bacteria</taxon>
        <taxon>Bacillati</taxon>
        <taxon>Bacillota</taxon>
        <taxon>Clostridia</taxon>
        <taxon>Lachnospirales</taxon>
        <taxon>Lachnospiraceae</taxon>
        <taxon>Stomatobaculum</taxon>
    </lineage>
</organism>
<dbReference type="GO" id="GO:0003824">
    <property type="term" value="F:catalytic activity"/>
    <property type="evidence" value="ECO:0007669"/>
    <property type="project" value="UniProtKB-ARBA"/>
</dbReference>
<dbReference type="CDD" id="cd00609">
    <property type="entry name" value="AAT_like"/>
    <property type="match status" value="1"/>
</dbReference>
<dbReference type="InterPro" id="IPR015421">
    <property type="entry name" value="PyrdxlP-dep_Trfase_major"/>
</dbReference>
<evidence type="ECO:0000256" key="1">
    <source>
        <dbReference type="ARBA" id="ARBA00001933"/>
    </source>
</evidence>
<protein>
    <recommendedName>
        <fullName evidence="3">Aminotransferase class I/classII large domain-containing protein</fullName>
    </recommendedName>
</protein>
<name>A0AA36Y5S4_9FIRM</name>
<dbReference type="GO" id="GO:0030170">
    <property type="term" value="F:pyridoxal phosphate binding"/>
    <property type="evidence" value="ECO:0007669"/>
    <property type="project" value="InterPro"/>
</dbReference>
<gene>
    <name evidence="4" type="ORF">HMPREF9623_00897</name>
</gene>
<evidence type="ECO:0000256" key="2">
    <source>
        <dbReference type="ARBA" id="ARBA00022898"/>
    </source>
</evidence>
<dbReference type="GeneID" id="86940664"/>
<dbReference type="Pfam" id="PF00155">
    <property type="entry name" value="Aminotran_1_2"/>
    <property type="match status" value="1"/>
</dbReference>
<dbReference type="EMBL" id="AGEL01000006">
    <property type="protein sequence ID" value="EHO17298.1"/>
    <property type="molecule type" value="Genomic_DNA"/>
</dbReference>
<dbReference type="AlphaFoldDB" id="A0AA36Y5S4"/>
<sequence length="370" mass="40411">MNSAYEHGGACFPRGGVQESGITDFSVNINPLGMPPAVREALHRAVDACIHYPDPFASGLRAALAKRYAVSETQVFCGNGAADVIERLAEVLKPKRALLLAPSFSEYERALTRRGCHCAFHMLRREEGFQLTERVLDDLNEEAELFWLCLPNNPTGLVPTSDLFARILSRCAERNITLITDECFFGFLNREDAPTLRHHLGADGGRARRILLGAFTKTFAMPGVRLGYCVSSDPALGEALFAAGQPWPVSVLAEAAGEAALASPDWERESAAKIAVWRAELAVGLRSLGLWVSESESNFLLVSDAVPNAAKNAARLRFAAACGLPLRDCANFRGLSVGYFRTAVKTPEENQRLLSALADFEKEGEWQRQS</sequence>
<comment type="caution">
    <text evidence="4">The sequence shown here is derived from an EMBL/GenBank/DDBJ whole genome shotgun (WGS) entry which is preliminary data.</text>
</comment>
<dbReference type="InterPro" id="IPR004839">
    <property type="entry name" value="Aminotransferase_I/II_large"/>
</dbReference>
<keyword evidence="5" id="KW-1185">Reference proteome</keyword>
<dbReference type="PANTHER" id="PTHR42885:SF1">
    <property type="entry name" value="THREONINE-PHOSPHATE DECARBOXYLASE"/>
    <property type="match status" value="1"/>
</dbReference>
<reference evidence="4 5" key="1">
    <citation type="submission" date="2011-10" db="EMBL/GenBank/DDBJ databases">
        <title>The Genome Sequence of Lachnospiraceae bacterium ACC2.</title>
        <authorList>
            <consortium name="The Broad Institute Genome Sequencing Platform"/>
            <person name="Earl A."/>
            <person name="Ward D."/>
            <person name="Feldgarden M."/>
            <person name="Gevers D."/>
            <person name="Sizova M."/>
            <person name="Hazen A."/>
            <person name="Epstein S."/>
            <person name="Young S.K."/>
            <person name="Zeng Q."/>
            <person name="Gargeya S."/>
            <person name="Fitzgerald M."/>
            <person name="Haas B."/>
            <person name="Abouelleil A."/>
            <person name="Alvarado L."/>
            <person name="Arachchi H.M."/>
            <person name="Berlin A."/>
            <person name="Brown A."/>
            <person name="Chapman S.B."/>
            <person name="Chen Z."/>
            <person name="Dunbar C."/>
            <person name="Freedman E."/>
            <person name="Gearin G."/>
            <person name="Goldberg J."/>
            <person name="Griggs A."/>
            <person name="Gujja S."/>
            <person name="Heiman D."/>
            <person name="Howarth C."/>
            <person name="Larson L."/>
            <person name="Lui A."/>
            <person name="MacDonald P.J.P."/>
            <person name="Montmayeur A."/>
            <person name="Murphy C."/>
            <person name="Neiman D."/>
            <person name="Pearson M."/>
            <person name="Priest M."/>
            <person name="Roberts A."/>
            <person name="Saif S."/>
            <person name="Shea T."/>
            <person name="Shenoy N."/>
            <person name="Sisk P."/>
            <person name="Stolte C."/>
            <person name="Sykes S."/>
            <person name="Wortman J."/>
            <person name="Nusbaum C."/>
            <person name="Birren B."/>
        </authorList>
    </citation>
    <scope>NUCLEOTIDE SEQUENCE [LARGE SCALE GENOMIC DNA]</scope>
    <source>
        <strain evidence="4 5">ACC2</strain>
    </source>
</reference>
<dbReference type="InterPro" id="IPR015424">
    <property type="entry name" value="PyrdxlP-dep_Trfase"/>
</dbReference>
<dbReference type="Proteomes" id="UP000018466">
    <property type="component" value="Unassembled WGS sequence"/>
</dbReference>